<dbReference type="Proteomes" id="UP000655420">
    <property type="component" value="Unassembled WGS sequence"/>
</dbReference>
<dbReference type="EMBL" id="JAEHHL010000002">
    <property type="protein sequence ID" value="MBK0398721.1"/>
    <property type="molecule type" value="Genomic_DNA"/>
</dbReference>
<dbReference type="GO" id="GO:0015159">
    <property type="term" value="F:polysaccharide transmembrane transporter activity"/>
    <property type="evidence" value="ECO:0007669"/>
    <property type="project" value="InterPro"/>
</dbReference>
<organism evidence="4 5">
    <name type="scientific">Thermohalobaculum xanthum</name>
    <dbReference type="NCBI Taxonomy" id="2753746"/>
    <lineage>
        <taxon>Bacteria</taxon>
        <taxon>Pseudomonadati</taxon>
        <taxon>Pseudomonadota</taxon>
        <taxon>Alphaproteobacteria</taxon>
        <taxon>Rhodobacterales</taxon>
        <taxon>Paracoccaceae</taxon>
        <taxon>Thermohalobaculum</taxon>
    </lineage>
</organism>
<proteinExistence type="predicted"/>
<sequence length="181" mass="19673">MRDQHAATSAIRCLLIGVVVLLITAGQALAQSSGYELGRGDRLRINVFGEPDLSGEFEIDGSGALSLPLIGVVQGGGLTSRELESEIARRFSEGYLKNPQVSIEVLNYRPFYILGEVKTPGSYPYREGMTLLNAAALAGGFTYRADADDIRVKRDGREEAKMPPDTVVQPGDVIRVTERIF</sequence>
<evidence type="ECO:0000313" key="4">
    <source>
        <dbReference type="EMBL" id="MBK0398721.1"/>
    </source>
</evidence>
<dbReference type="Pfam" id="PF10531">
    <property type="entry name" value="SLBB"/>
    <property type="match status" value="1"/>
</dbReference>
<evidence type="ECO:0000256" key="1">
    <source>
        <dbReference type="ARBA" id="ARBA00022729"/>
    </source>
</evidence>
<dbReference type="Gene3D" id="3.10.560.10">
    <property type="entry name" value="Outer membrane lipoprotein wza domain like"/>
    <property type="match status" value="1"/>
</dbReference>
<name>A0A8J7M5L1_9RHOB</name>
<reference evidence="4" key="1">
    <citation type="submission" date="2020-12" db="EMBL/GenBank/DDBJ databases">
        <title>Bacterial taxonomy.</title>
        <authorList>
            <person name="Pan X."/>
        </authorList>
    </citation>
    <scope>NUCLEOTIDE SEQUENCE</scope>
    <source>
        <strain evidence="4">M0105</strain>
    </source>
</reference>
<dbReference type="InterPro" id="IPR049712">
    <property type="entry name" value="Poly_export"/>
</dbReference>
<dbReference type="InterPro" id="IPR019554">
    <property type="entry name" value="Soluble_ligand-bd"/>
</dbReference>
<feature type="domain" description="Soluble ligand binding" evidence="3">
    <location>
        <begin position="111"/>
        <end position="163"/>
    </location>
</feature>
<protein>
    <submittedName>
        <fullName evidence="4">Polysaccharide export protein</fullName>
    </submittedName>
</protein>
<dbReference type="PANTHER" id="PTHR33619:SF3">
    <property type="entry name" value="POLYSACCHARIDE EXPORT PROTEIN GFCE-RELATED"/>
    <property type="match status" value="1"/>
</dbReference>
<dbReference type="RefSeq" id="WP_200608263.1">
    <property type="nucleotide sequence ID" value="NZ_JAEHHL010000002.1"/>
</dbReference>
<evidence type="ECO:0000259" key="2">
    <source>
        <dbReference type="Pfam" id="PF02563"/>
    </source>
</evidence>
<dbReference type="PANTHER" id="PTHR33619">
    <property type="entry name" value="POLYSACCHARIDE EXPORT PROTEIN GFCE-RELATED"/>
    <property type="match status" value="1"/>
</dbReference>
<dbReference type="Gene3D" id="3.30.1950.10">
    <property type="entry name" value="wza like domain"/>
    <property type="match status" value="1"/>
</dbReference>
<dbReference type="AlphaFoldDB" id="A0A8J7M5L1"/>
<evidence type="ECO:0000259" key="3">
    <source>
        <dbReference type="Pfam" id="PF10531"/>
    </source>
</evidence>
<comment type="caution">
    <text evidence="4">The sequence shown here is derived from an EMBL/GenBank/DDBJ whole genome shotgun (WGS) entry which is preliminary data.</text>
</comment>
<evidence type="ECO:0000313" key="5">
    <source>
        <dbReference type="Proteomes" id="UP000655420"/>
    </source>
</evidence>
<dbReference type="InterPro" id="IPR003715">
    <property type="entry name" value="Poly_export_N"/>
</dbReference>
<keyword evidence="1" id="KW-0732">Signal</keyword>
<gene>
    <name evidence="4" type="ORF">H0I76_05940</name>
</gene>
<feature type="domain" description="Polysaccharide export protein N-terminal" evidence="2">
    <location>
        <begin position="31"/>
        <end position="105"/>
    </location>
</feature>
<dbReference type="Pfam" id="PF02563">
    <property type="entry name" value="Poly_export"/>
    <property type="match status" value="1"/>
</dbReference>
<accession>A0A8J7M5L1</accession>
<keyword evidence="5" id="KW-1185">Reference proteome</keyword>